<name>A0A372JIF5_9ACTN</name>
<dbReference type="EMBL" id="QURH01000331">
    <property type="protein sequence ID" value="RFU39634.1"/>
    <property type="molecule type" value="Genomic_DNA"/>
</dbReference>
<dbReference type="RefSeq" id="WP_117359213.1">
    <property type="nucleotide sequence ID" value="NZ_QURH01000331.1"/>
</dbReference>
<dbReference type="OrthoDB" id="3539696at2"/>
<keyword evidence="2" id="KW-1185">Reference proteome</keyword>
<sequence length="75" mass="8362">MSTDTYKPQSDWGRRFWTEGEAHGEAKGVLAVLRSRGIAVPQEAADRITACTDQTQLMAWLNKVAHAESVEELFV</sequence>
<dbReference type="AlphaFoldDB" id="A0A372JIF5"/>
<organism evidence="1 2">
    <name type="scientific">Actinomadura logoneensis</name>
    <dbReference type="NCBI Taxonomy" id="2293572"/>
    <lineage>
        <taxon>Bacteria</taxon>
        <taxon>Bacillati</taxon>
        <taxon>Actinomycetota</taxon>
        <taxon>Actinomycetes</taxon>
        <taxon>Streptosporangiales</taxon>
        <taxon>Thermomonosporaceae</taxon>
        <taxon>Actinomadura</taxon>
    </lineage>
</organism>
<evidence type="ECO:0008006" key="3">
    <source>
        <dbReference type="Google" id="ProtNLM"/>
    </source>
</evidence>
<gene>
    <name evidence="1" type="ORF">DZF91_21275</name>
</gene>
<dbReference type="Proteomes" id="UP000261811">
    <property type="component" value="Unassembled WGS sequence"/>
</dbReference>
<accession>A0A372JIF5</accession>
<evidence type="ECO:0000313" key="2">
    <source>
        <dbReference type="Proteomes" id="UP000261811"/>
    </source>
</evidence>
<proteinExistence type="predicted"/>
<comment type="caution">
    <text evidence="1">The sequence shown here is derived from an EMBL/GenBank/DDBJ whole genome shotgun (WGS) entry which is preliminary data.</text>
</comment>
<protein>
    <recommendedName>
        <fullName evidence="3">DUF4351 domain-containing protein</fullName>
    </recommendedName>
</protein>
<reference evidence="1 2" key="1">
    <citation type="submission" date="2018-08" db="EMBL/GenBank/DDBJ databases">
        <title>Actinomadura jelena sp. nov., a novel Actinomycete isolated from soil in Chad.</title>
        <authorList>
            <person name="Shi L."/>
        </authorList>
    </citation>
    <scope>NUCLEOTIDE SEQUENCE [LARGE SCALE GENOMIC DNA]</scope>
    <source>
        <strain evidence="1 2">NEAU-G17</strain>
    </source>
</reference>
<evidence type="ECO:0000313" key="1">
    <source>
        <dbReference type="EMBL" id="RFU39634.1"/>
    </source>
</evidence>